<dbReference type="NCBIfam" id="TIGR01539">
    <property type="entry name" value="portal_lambda"/>
    <property type="match status" value="1"/>
</dbReference>
<evidence type="ECO:0000313" key="4">
    <source>
        <dbReference type="Proteomes" id="UP000018624"/>
    </source>
</evidence>
<name>V5Q9Y6_9CAUD</name>
<feature type="chain" id="PRO_5036521493" description="Portal protein" evidence="1">
    <location>
        <begin position="1"/>
        <end position="553"/>
    </location>
</feature>
<keyword evidence="1" id="KW-1160">Virus entry into host cell</keyword>
<evidence type="ECO:0000256" key="1">
    <source>
        <dbReference type="HAMAP-Rule" id="MF_04135"/>
    </source>
</evidence>
<comment type="subunit">
    <text evidence="1">Homododecamer. Interacts with the terminase complex composed of two small and one large terminase subunits.</text>
</comment>
<gene>
    <name evidence="3" type="ORF">Salvo_60</name>
</gene>
<dbReference type="GO" id="GO:0003677">
    <property type="term" value="F:DNA binding"/>
    <property type="evidence" value="ECO:0007669"/>
    <property type="project" value="UniProtKB-KW"/>
</dbReference>
<accession>V5Q9Y6</accession>
<dbReference type="Proteomes" id="UP000018624">
    <property type="component" value="Segment"/>
</dbReference>
<dbReference type="HAMAP" id="MF_04135">
    <property type="entry name" value="PORTAL_LAMBDA"/>
    <property type="match status" value="1"/>
</dbReference>
<comment type="function">
    <text evidence="1">Forms the portal vertex of the capsid. This portal plays critical roles in head assembly, genome packaging, neck/tail attachment, and genome ejection. The portal protein multimerizes as a single ring-shaped homododecamer arranged around a central channel. Binds to the terminase subunits to form the packaging machine.</text>
</comment>
<dbReference type="GO" id="GO:0005198">
    <property type="term" value="F:structural molecule activity"/>
    <property type="evidence" value="ECO:0007669"/>
    <property type="project" value="UniProtKB-UniRule"/>
</dbReference>
<feature type="region of interest" description="Disordered" evidence="2">
    <location>
        <begin position="517"/>
        <end position="553"/>
    </location>
</feature>
<keyword evidence="1" id="KW-1162">Viral penetration into host cytoplasm</keyword>
<feature type="compositionally biased region" description="Acidic residues" evidence="2">
    <location>
        <begin position="540"/>
        <end position="553"/>
    </location>
</feature>
<proteinExistence type="inferred from homology"/>
<protein>
    <recommendedName>
        <fullName evidence="1">Portal protein</fullName>
    </recommendedName>
</protein>
<keyword evidence="1" id="KW-0231">Viral genome packaging</keyword>
<evidence type="ECO:0000256" key="2">
    <source>
        <dbReference type="SAM" id="MobiDB-lite"/>
    </source>
</evidence>
<organism evidence="3 4">
    <name type="scientific">Xylella phage Salvo</name>
    <dbReference type="NCBI Taxonomy" id="1415147"/>
    <lineage>
        <taxon>Viruses</taxon>
        <taxon>Duplodnaviria</taxon>
        <taxon>Heunggongvirae</taxon>
        <taxon>Uroviricota</taxon>
        <taxon>Caudoviricetes</taxon>
        <taxon>Casjensviridae</taxon>
        <taxon>Salvovirus</taxon>
        <taxon>Salvovirus salvo</taxon>
    </lineage>
</organism>
<feature type="region of interest" description="Disordered" evidence="2">
    <location>
        <begin position="1"/>
        <end position="20"/>
    </location>
</feature>
<keyword evidence="1" id="KW-1188">Viral release from host cell</keyword>
<dbReference type="Pfam" id="PF05136">
    <property type="entry name" value="Phage_portal_2"/>
    <property type="match status" value="1"/>
</dbReference>
<keyword evidence="1" id="KW-0167">Capsid protein</keyword>
<keyword evidence="1" id="KW-0238">DNA-binding</keyword>
<keyword evidence="1" id="KW-1171">Viral genome ejection through host cell envelope</keyword>
<dbReference type="EMBL" id="KF626668">
    <property type="protein sequence ID" value="AHB12260.1"/>
    <property type="molecule type" value="Genomic_DNA"/>
</dbReference>
<dbReference type="OrthoDB" id="1353at10239"/>
<dbReference type="GO" id="GO:0046718">
    <property type="term" value="P:symbiont entry into host cell"/>
    <property type="evidence" value="ECO:0007669"/>
    <property type="project" value="UniProtKB-KW"/>
</dbReference>
<dbReference type="GO" id="GO:0046798">
    <property type="term" value="C:viral portal complex"/>
    <property type="evidence" value="ECO:0007669"/>
    <property type="project" value="UniProtKB-UniRule"/>
</dbReference>
<sequence length="553" mass="61625">MARALTVVRSPEGDEAFNSTGKESAFGGAYEGASRLNRQTAMWSAPSLPADMEISPDKVRLDARTRELVRNDGYIQGALDTSTDSIVGGQYILNARPDWETLGLSEAWAEEFQLIAERKFMLYAESPMNWIDASRKNGLTGLVRMALGQSFMSGEALAAAEWLSKSGRPYKTAINMIDPDRLSNPNDNSDTAYMRRGVEIDKFGAAEAYHIRDAHPMESYYDRFGSKWTRVPAFKPWGRPQIIHIAEVLRPGQTRGVSKMVAVLKEMRMTKVYKDIVLQNAVVNATFAAAIESELPRELVFSQLGAGDMGWLQKYMGALAEYVGSADNLAIDGVRIPHLFPGTKLNLQNAGQPGGVGSGFEDSLLRHICAALGLSYEQFSKDYSKTNYSSARASMIETWKYMQTRKKLVTDRFATLIYMLWLEEEINRPDTDLPLPKGAAHFYQGINREAYCRCDWIGASRGQIDELKETQAAVLRIASGLSTYEEELGKLGKDYREVFTQRAREMGLIEKKKLNFTLSTSKPGTQKETDSRASNNADDTGTDTDTDTENDDE</sequence>
<dbReference type="GO" id="GO:0019068">
    <property type="term" value="P:virion assembly"/>
    <property type="evidence" value="ECO:0007669"/>
    <property type="project" value="UniProtKB-UniRule"/>
</dbReference>
<comment type="subcellular location">
    <subcellularLocation>
        <location evidence="1">Virion</location>
    </subcellularLocation>
</comment>
<dbReference type="InterPro" id="IPR006429">
    <property type="entry name" value="Phage_lambda_portal"/>
</dbReference>
<reference evidence="3 4" key="1">
    <citation type="journal article" date="2014" name="J. Bacteriol.">
        <title>Characterization of novel virulent broad-host-range phages of Xylella fastidiosa and Xanthomonas.</title>
        <authorList>
            <person name="Ahern S.J."/>
            <person name="Das M."/>
            <person name="Bhowmick T.S."/>
            <person name="Young R."/>
            <person name="Gonzalez C.F."/>
        </authorList>
    </citation>
    <scope>NUCLEOTIDE SEQUENCE [LARGE SCALE GENOMIC DNA]</scope>
</reference>
<keyword evidence="1" id="KW-0118">Viral capsid assembly</keyword>
<comment type="similarity">
    <text evidence="1">Belongs to the siphoviridae portal protein family.</text>
</comment>
<evidence type="ECO:0000313" key="3">
    <source>
        <dbReference type="EMBL" id="AHB12260.1"/>
    </source>
</evidence>
<keyword evidence="1" id="KW-0946">Virion</keyword>
<comment type="PTM">
    <text evidence="1">Proteolytically cleaved by the viral protease during capsid maturation.</text>
</comment>
<keyword evidence="4" id="KW-1185">Reference proteome</keyword>